<reference evidence="2" key="1">
    <citation type="journal article" date="2012" name="MBio">
        <title>Comparative genome analysis of Trichophyton rubrum and related dermatophytes reveals candidate genes involved in infection.</title>
        <authorList>
            <person name="Martinez D.A."/>
            <person name="Oliver B.G."/>
            <person name="Graeser Y."/>
            <person name="Goldberg J.M."/>
            <person name="Li W."/>
            <person name="Martinez-Rossi N.M."/>
            <person name="Monod M."/>
            <person name="Shelest E."/>
            <person name="Barton R.C."/>
            <person name="Birch E."/>
            <person name="Brakhage A.A."/>
            <person name="Chen Z."/>
            <person name="Gurr S.J."/>
            <person name="Heiman D."/>
            <person name="Heitman J."/>
            <person name="Kosti I."/>
            <person name="Rossi A."/>
            <person name="Saif S."/>
            <person name="Samalova M."/>
            <person name="Saunders C.W."/>
            <person name="Shea T."/>
            <person name="Summerbell R.C."/>
            <person name="Xu J."/>
            <person name="Young S."/>
            <person name="Zeng Q."/>
            <person name="Birren B.W."/>
            <person name="Cuomo C.A."/>
            <person name="White T.C."/>
        </authorList>
    </citation>
    <scope>NUCLEOTIDE SEQUENCE [LARGE SCALE GENOMIC DNA]</scope>
    <source>
        <strain evidence="2">ATCC MYA-4606 / CBS 127.97</strain>
    </source>
</reference>
<organism evidence="1 2">
    <name type="scientific">Trichophyton equinum (strain ATCC MYA-4606 / CBS 127.97)</name>
    <name type="common">Horse ringworm fungus</name>
    <dbReference type="NCBI Taxonomy" id="559882"/>
    <lineage>
        <taxon>Eukaryota</taxon>
        <taxon>Fungi</taxon>
        <taxon>Dikarya</taxon>
        <taxon>Ascomycota</taxon>
        <taxon>Pezizomycotina</taxon>
        <taxon>Eurotiomycetes</taxon>
        <taxon>Eurotiomycetidae</taxon>
        <taxon>Onygenales</taxon>
        <taxon>Arthrodermataceae</taxon>
        <taxon>Trichophyton</taxon>
    </lineage>
</organism>
<keyword evidence="2" id="KW-1185">Reference proteome</keyword>
<gene>
    <name evidence="1" type="ORF">TEQG_03946</name>
</gene>
<protein>
    <submittedName>
        <fullName evidence="1">Uncharacterized protein</fullName>
    </submittedName>
</protein>
<sequence length="143" mass="16490">MKRLARDQKVNRSIWCVRGNPSFCRDLKPRQSVIRPPARLALPDDASTQESDFGEGDYWKRRRIQSPTVTIGETIRKSSTVSWPVAFAERTRHFTTPGIWFIFDLHDSLWGNSRGGCKIHWKQRSDENKYAGSITLAILDARD</sequence>
<dbReference type="Proteomes" id="UP000009169">
    <property type="component" value="Unassembled WGS sequence"/>
</dbReference>
<dbReference type="EMBL" id="DS995735">
    <property type="protein sequence ID" value="EGE04773.1"/>
    <property type="molecule type" value="Genomic_DNA"/>
</dbReference>
<accession>F2PSJ4</accession>
<name>F2PSJ4_TRIEC</name>
<evidence type="ECO:0000313" key="1">
    <source>
        <dbReference type="EMBL" id="EGE04773.1"/>
    </source>
</evidence>
<dbReference type="VEuPathDB" id="FungiDB:TEQG_03946"/>
<evidence type="ECO:0000313" key="2">
    <source>
        <dbReference type="Proteomes" id="UP000009169"/>
    </source>
</evidence>
<proteinExistence type="predicted"/>
<dbReference type="AlphaFoldDB" id="F2PSJ4"/>
<dbReference type="HOGENOM" id="CLU_150845_0_0_1"/>